<dbReference type="Proteomes" id="UP000652354">
    <property type="component" value="Unassembled WGS sequence"/>
</dbReference>
<sequence length="463" mass="49260">MSDDETPWMRLLRELFGDDAEAALEELERMGMDPQALAQASGMLANPAMMDHVLGQIRSLVSQSQGEDVNWTLAHDVARGVAAQGGDPTVSSATASALRAAVSRAELWLDAATDFDPSGLEPRVWSRAEWVEATMPTWRVLAGPVATSVSQALGGILGSDDATAHLGGDASGIVGSVSPTVTGMHVGQAAGEMAREAFGITDLGFPLLPEPRVVLVPSAIDDFAAGLGVPEEEVRSYIALREASHVRLFTAAPWLPGHLHNLIERYAAGISIDTEALDDAVRGAGFTEPAKLQEALTHGIFASHHSDEQRETLRSIETLLALIEGWVQEVTVRAAAPHLPSIGALREMMRRRRASGGPAEDTFATLLGLELRPRRLRDAATLWAALTQRVGDAGRDRVWAHPDVLPPAEALDDPAAWVERFVSGESEDDVDRELEALLSGGLDGAAGDEPSDGPGGEDESDDR</sequence>
<dbReference type="InterPro" id="IPR018766">
    <property type="entry name" value="Zinicin_2"/>
</dbReference>
<evidence type="ECO:0000313" key="3">
    <source>
        <dbReference type="Proteomes" id="UP000652354"/>
    </source>
</evidence>
<comment type="caution">
    <text evidence="2">The sequence shown here is derived from an EMBL/GenBank/DDBJ whole genome shotgun (WGS) entry which is preliminary data.</text>
</comment>
<gene>
    <name evidence="2" type="ORF">Dac01nite_21120</name>
</gene>
<organism evidence="2 3">
    <name type="scientific">Demequina activiva</name>
    <dbReference type="NCBI Taxonomy" id="1582364"/>
    <lineage>
        <taxon>Bacteria</taxon>
        <taxon>Bacillati</taxon>
        <taxon>Actinomycetota</taxon>
        <taxon>Actinomycetes</taxon>
        <taxon>Micrococcales</taxon>
        <taxon>Demequinaceae</taxon>
        <taxon>Demequina</taxon>
    </lineage>
</organism>
<dbReference type="PANTHER" id="PTHR39420">
    <property type="match status" value="1"/>
</dbReference>
<keyword evidence="2" id="KW-0378">Hydrolase</keyword>
<proteinExistence type="predicted"/>
<dbReference type="Gene3D" id="1.20.150.30">
    <property type="entry name" value="Zincin-like metallopeptidase, N-terminal domain"/>
    <property type="match status" value="1"/>
</dbReference>
<dbReference type="SUPFAM" id="SSF55486">
    <property type="entry name" value="Metalloproteases ('zincins'), catalytic domain"/>
    <property type="match status" value="1"/>
</dbReference>
<dbReference type="InterPro" id="IPR042271">
    <property type="entry name" value="Zinicin_2_N"/>
</dbReference>
<evidence type="ECO:0000256" key="1">
    <source>
        <dbReference type="SAM" id="MobiDB-lite"/>
    </source>
</evidence>
<feature type="compositionally biased region" description="Acidic residues" evidence="1">
    <location>
        <begin position="449"/>
        <end position="463"/>
    </location>
</feature>
<dbReference type="AlphaFoldDB" id="A0A919UKU4"/>
<dbReference type="RefSeq" id="WP_203656775.1">
    <property type="nucleotide sequence ID" value="NZ_BONR01000005.1"/>
</dbReference>
<evidence type="ECO:0000313" key="2">
    <source>
        <dbReference type="EMBL" id="GIG55360.1"/>
    </source>
</evidence>
<protein>
    <submittedName>
        <fullName evidence="2">Hydrolase</fullName>
    </submittedName>
</protein>
<dbReference type="NCBIfam" id="TIGR03624">
    <property type="entry name" value="putative hydrolase"/>
    <property type="match status" value="1"/>
</dbReference>
<dbReference type="PANTHER" id="PTHR39420:SF2">
    <property type="entry name" value="HYDROLASE"/>
    <property type="match status" value="1"/>
</dbReference>
<accession>A0A919UKU4</accession>
<dbReference type="EMBL" id="BONR01000005">
    <property type="protein sequence ID" value="GIG55360.1"/>
    <property type="molecule type" value="Genomic_DNA"/>
</dbReference>
<dbReference type="Pfam" id="PF10103">
    <property type="entry name" value="Zincin_2"/>
    <property type="match status" value="1"/>
</dbReference>
<name>A0A919UKU4_9MICO</name>
<reference evidence="2" key="1">
    <citation type="submission" date="2021-01" db="EMBL/GenBank/DDBJ databases">
        <title>Whole genome shotgun sequence of Demequina activiva NBRC 110675.</title>
        <authorList>
            <person name="Komaki H."/>
            <person name="Tamura T."/>
        </authorList>
    </citation>
    <scope>NUCLEOTIDE SEQUENCE</scope>
    <source>
        <strain evidence="2">NBRC 110675</strain>
    </source>
</reference>
<feature type="compositionally biased region" description="Low complexity" evidence="1">
    <location>
        <begin position="437"/>
        <end position="448"/>
    </location>
</feature>
<feature type="region of interest" description="Disordered" evidence="1">
    <location>
        <begin position="437"/>
        <end position="463"/>
    </location>
</feature>
<keyword evidence="3" id="KW-1185">Reference proteome</keyword>
<dbReference type="GO" id="GO:0016787">
    <property type="term" value="F:hydrolase activity"/>
    <property type="evidence" value="ECO:0007669"/>
    <property type="project" value="UniProtKB-KW"/>
</dbReference>